<feature type="region of interest" description="Disordered" evidence="1">
    <location>
        <begin position="70"/>
        <end position="89"/>
    </location>
</feature>
<dbReference type="AlphaFoldDB" id="A0A1G5VHH0"/>
<dbReference type="Pfam" id="PF01381">
    <property type="entry name" value="HTH_3"/>
    <property type="match status" value="1"/>
</dbReference>
<dbReference type="CDD" id="cd00093">
    <property type="entry name" value="HTH_XRE"/>
    <property type="match status" value="1"/>
</dbReference>
<sequence>MQMNEQDIVLTIKRRRKELGVSQYTLAKDAGISREMIAKFELGKHSPGFNKLYQICKVLGLEIIIRPEAKKGSDSNEKEDDLAAAEHST</sequence>
<gene>
    <name evidence="3" type="ORF">SAMN02910343_00634</name>
</gene>
<dbReference type="STRING" id="209880.SAMN02910343_00634"/>
<dbReference type="SUPFAM" id="SSF47413">
    <property type="entry name" value="lambda repressor-like DNA-binding domains"/>
    <property type="match status" value="1"/>
</dbReference>
<dbReference type="PROSITE" id="PS50943">
    <property type="entry name" value="HTH_CROC1"/>
    <property type="match status" value="1"/>
</dbReference>
<proteinExistence type="predicted"/>
<feature type="domain" description="HTH cro/C1-type" evidence="2">
    <location>
        <begin position="12"/>
        <end position="66"/>
    </location>
</feature>
<protein>
    <submittedName>
        <fullName evidence="3">Helix-turn-helix domain-containing protein</fullName>
    </submittedName>
</protein>
<dbReference type="InterPro" id="IPR010982">
    <property type="entry name" value="Lambda_DNA-bd_dom_sf"/>
</dbReference>
<reference evidence="3 4" key="1">
    <citation type="submission" date="2016-10" db="EMBL/GenBank/DDBJ databases">
        <authorList>
            <person name="de Groot N.N."/>
        </authorList>
    </citation>
    <scope>NUCLEOTIDE SEQUENCE [LARGE SCALE GENOMIC DNA]</scope>
    <source>
        <strain evidence="3 4">DSM 15230</strain>
    </source>
</reference>
<dbReference type="GO" id="GO:0003677">
    <property type="term" value="F:DNA binding"/>
    <property type="evidence" value="ECO:0007669"/>
    <property type="project" value="InterPro"/>
</dbReference>
<dbReference type="Gene3D" id="1.10.260.40">
    <property type="entry name" value="lambda repressor-like DNA-binding domains"/>
    <property type="match status" value="1"/>
</dbReference>
<evidence type="ECO:0000256" key="1">
    <source>
        <dbReference type="SAM" id="MobiDB-lite"/>
    </source>
</evidence>
<evidence type="ECO:0000313" key="4">
    <source>
        <dbReference type="Proteomes" id="UP000199689"/>
    </source>
</evidence>
<name>A0A1G5VHH0_9FIRM</name>
<organism evidence="3 4">
    <name type="scientific">Allisonella histaminiformans</name>
    <dbReference type="NCBI Taxonomy" id="209880"/>
    <lineage>
        <taxon>Bacteria</taxon>
        <taxon>Bacillati</taxon>
        <taxon>Bacillota</taxon>
        <taxon>Negativicutes</taxon>
        <taxon>Veillonellales</taxon>
        <taxon>Veillonellaceae</taxon>
        <taxon>Allisonella</taxon>
    </lineage>
</organism>
<keyword evidence="4" id="KW-1185">Reference proteome</keyword>
<dbReference type="EMBL" id="FMXA01000007">
    <property type="protein sequence ID" value="SDA45280.1"/>
    <property type="molecule type" value="Genomic_DNA"/>
</dbReference>
<dbReference type="OrthoDB" id="9808239at2"/>
<evidence type="ECO:0000313" key="3">
    <source>
        <dbReference type="EMBL" id="SDA45280.1"/>
    </source>
</evidence>
<evidence type="ECO:0000259" key="2">
    <source>
        <dbReference type="PROSITE" id="PS50943"/>
    </source>
</evidence>
<dbReference type="Proteomes" id="UP000199689">
    <property type="component" value="Unassembled WGS sequence"/>
</dbReference>
<accession>A0A1G5VHH0</accession>
<dbReference type="InterPro" id="IPR001387">
    <property type="entry name" value="Cro/C1-type_HTH"/>
</dbReference>
<dbReference type="SMART" id="SM00530">
    <property type="entry name" value="HTH_XRE"/>
    <property type="match status" value="1"/>
</dbReference>